<evidence type="ECO:0000313" key="1">
    <source>
        <dbReference type="EMBL" id="TVU41202.1"/>
    </source>
</evidence>
<dbReference type="OrthoDB" id="686875at2759"/>
<comment type="caution">
    <text evidence="1">The sequence shown here is derived from an EMBL/GenBank/DDBJ whole genome shotgun (WGS) entry which is preliminary data.</text>
</comment>
<accession>A0A5J9VXP5</accession>
<name>A0A5J9VXP5_9POAL</name>
<protein>
    <submittedName>
        <fullName evidence="1">Uncharacterized protein</fullName>
    </submittedName>
</protein>
<sequence>KCGSEVPHDFHQRPIPVERRPLVRPKGKKGWETIVPGDHERIPAGILGLLCRRHFRGMVPLRDGGQEPALTWAHYKRVADVPDEDGRDFRTVADRVVGELWVTLVYIELVNTSRSLDIQGRSCDFGGPGRI</sequence>
<dbReference type="InterPro" id="IPR039266">
    <property type="entry name" value="EN-1/SPM"/>
</dbReference>
<dbReference type="AlphaFoldDB" id="A0A5J9VXP5"/>
<proteinExistence type="predicted"/>
<feature type="non-terminal residue" evidence="1">
    <location>
        <position position="1"/>
    </location>
</feature>
<dbReference type="PANTHER" id="PTHR33157">
    <property type="entry name" value="AUTONOMOUS TRANSPOSABLE ELEMENT EN-1 MOSAIC PROTEIN-RELATED"/>
    <property type="match status" value="1"/>
</dbReference>
<evidence type="ECO:0000313" key="2">
    <source>
        <dbReference type="Proteomes" id="UP000324897"/>
    </source>
</evidence>
<dbReference type="Proteomes" id="UP000324897">
    <property type="component" value="Chromosome 4"/>
</dbReference>
<dbReference type="EMBL" id="RWGY01000007">
    <property type="protein sequence ID" value="TVU41202.1"/>
    <property type="molecule type" value="Genomic_DNA"/>
</dbReference>
<dbReference type="PANTHER" id="PTHR33157:SF12">
    <property type="entry name" value="TRANSPOSASE TNP1_EN_SPM-LIKE DOMAIN-CONTAINING PROTEIN"/>
    <property type="match status" value="1"/>
</dbReference>
<reference evidence="1 2" key="1">
    <citation type="journal article" date="2019" name="Sci. Rep.">
        <title>A high-quality genome of Eragrostis curvula grass provides insights into Poaceae evolution and supports new strategies to enhance forage quality.</title>
        <authorList>
            <person name="Carballo J."/>
            <person name="Santos B.A.C.M."/>
            <person name="Zappacosta D."/>
            <person name="Garbus I."/>
            <person name="Selva J.P."/>
            <person name="Gallo C.A."/>
            <person name="Diaz A."/>
            <person name="Albertini E."/>
            <person name="Caccamo M."/>
            <person name="Echenique V."/>
        </authorList>
    </citation>
    <scope>NUCLEOTIDE SEQUENCE [LARGE SCALE GENOMIC DNA]</scope>
    <source>
        <strain evidence="2">cv. Victoria</strain>
        <tissue evidence="1">Leaf</tissue>
    </source>
</reference>
<dbReference type="Gramene" id="TVU41202">
    <property type="protein sequence ID" value="TVU41202"/>
    <property type="gene ID" value="EJB05_14701"/>
</dbReference>
<dbReference type="GO" id="GO:0032196">
    <property type="term" value="P:transposition"/>
    <property type="evidence" value="ECO:0007669"/>
    <property type="project" value="InterPro"/>
</dbReference>
<organism evidence="1 2">
    <name type="scientific">Eragrostis curvula</name>
    <name type="common">weeping love grass</name>
    <dbReference type="NCBI Taxonomy" id="38414"/>
    <lineage>
        <taxon>Eukaryota</taxon>
        <taxon>Viridiplantae</taxon>
        <taxon>Streptophyta</taxon>
        <taxon>Embryophyta</taxon>
        <taxon>Tracheophyta</taxon>
        <taxon>Spermatophyta</taxon>
        <taxon>Magnoliopsida</taxon>
        <taxon>Liliopsida</taxon>
        <taxon>Poales</taxon>
        <taxon>Poaceae</taxon>
        <taxon>PACMAD clade</taxon>
        <taxon>Chloridoideae</taxon>
        <taxon>Eragrostideae</taxon>
        <taxon>Eragrostidinae</taxon>
        <taxon>Eragrostis</taxon>
    </lineage>
</organism>
<gene>
    <name evidence="1" type="ORF">EJB05_14701</name>
</gene>
<keyword evidence="2" id="KW-1185">Reference proteome</keyword>